<dbReference type="SUPFAM" id="SSF53474">
    <property type="entry name" value="alpha/beta-Hydrolases"/>
    <property type="match status" value="1"/>
</dbReference>
<comment type="caution">
    <text evidence="2">The sequence shown here is derived from an EMBL/GenBank/DDBJ whole genome shotgun (WGS) entry which is preliminary data.</text>
</comment>
<evidence type="ECO:0000313" key="2">
    <source>
        <dbReference type="EMBL" id="CAG2156517.1"/>
    </source>
</evidence>
<dbReference type="PANTHER" id="PTHR46623:SF6">
    <property type="entry name" value="ALPHA_BETA-HYDROLASES SUPERFAMILY PROTEIN"/>
    <property type="match status" value="1"/>
</dbReference>
<dbReference type="EC" id="3.1.1.45" evidence="2"/>
<dbReference type="Pfam" id="PF01738">
    <property type="entry name" value="DLH"/>
    <property type="match status" value="1"/>
</dbReference>
<dbReference type="InterPro" id="IPR029058">
    <property type="entry name" value="AB_hydrolase_fold"/>
</dbReference>
<accession>A0A916IYK9</accession>
<dbReference type="InterPro" id="IPR002925">
    <property type="entry name" value="Dienelactn_hydro"/>
</dbReference>
<dbReference type="PANTHER" id="PTHR46623">
    <property type="entry name" value="CARBOXYMETHYLENEBUTENOLIDASE-RELATED"/>
    <property type="match status" value="1"/>
</dbReference>
<name>A0A916IYK9_9BURK</name>
<evidence type="ECO:0000313" key="3">
    <source>
        <dbReference type="Proteomes" id="UP000672934"/>
    </source>
</evidence>
<protein>
    <submittedName>
        <fullName evidence="2">Carboxymethylenebutenolidase</fullName>
        <ecNumber evidence="2">3.1.1.45</ecNumber>
    </submittedName>
</protein>
<evidence type="ECO:0000259" key="1">
    <source>
        <dbReference type="Pfam" id="PF01738"/>
    </source>
</evidence>
<organism evidence="2 3">
    <name type="scientific">Cupriavidus yeoncheonensis</name>
    <dbReference type="NCBI Taxonomy" id="1462994"/>
    <lineage>
        <taxon>Bacteria</taxon>
        <taxon>Pseudomonadati</taxon>
        <taxon>Pseudomonadota</taxon>
        <taxon>Betaproteobacteria</taxon>
        <taxon>Burkholderiales</taxon>
        <taxon>Burkholderiaceae</taxon>
        <taxon>Cupriavidus</taxon>
    </lineage>
</organism>
<dbReference type="RefSeq" id="WP_211950569.1">
    <property type="nucleotide sequence ID" value="NZ_CAJPUY010000029.1"/>
</dbReference>
<keyword evidence="3" id="KW-1185">Reference proteome</keyword>
<keyword evidence="2" id="KW-0378">Hydrolase</keyword>
<dbReference type="EMBL" id="CAJPUY010000029">
    <property type="protein sequence ID" value="CAG2156517.1"/>
    <property type="molecule type" value="Genomic_DNA"/>
</dbReference>
<dbReference type="GO" id="GO:0008806">
    <property type="term" value="F:carboxymethylenebutenolidase activity"/>
    <property type="evidence" value="ECO:0007669"/>
    <property type="project" value="UniProtKB-EC"/>
</dbReference>
<proteinExistence type="predicted"/>
<reference evidence="2" key="1">
    <citation type="submission" date="2021-03" db="EMBL/GenBank/DDBJ databases">
        <authorList>
            <person name="Peeters C."/>
        </authorList>
    </citation>
    <scope>NUCLEOTIDE SEQUENCE</scope>
    <source>
        <strain evidence="2">LMG 31506</strain>
    </source>
</reference>
<dbReference type="InterPro" id="IPR051049">
    <property type="entry name" value="Dienelactone_hydrolase-like"/>
</dbReference>
<gene>
    <name evidence="2" type="primary">clcD_2</name>
    <name evidence="2" type="ORF">LMG31506_05727</name>
</gene>
<dbReference type="Proteomes" id="UP000672934">
    <property type="component" value="Unassembled WGS sequence"/>
</dbReference>
<sequence length="237" mass="24975">MPAIPDSKWIRVDADAGSFDAYLSLPPAGVQPDGPAIVLLQEIFGVNEHIRAVADQYAADGYTVLAPDVFWRNAPRVELGYAGADMEQAFALRKSVDVEAAVRDIAATVRALRAHTGAGSKVAAVGYCFGGLLAYLSAARGLVNAAVPYYGGGIQNSLQEASALNVPVQFHYGALDAHITPDAVANVRAAVTGKRGTEVFVYEGADHGFNCWARASYNQRSAALAHGRALAFLAQTL</sequence>
<feature type="domain" description="Dienelactone hydrolase" evidence="1">
    <location>
        <begin position="19"/>
        <end position="236"/>
    </location>
</feature>
<dbReference type="Gene3D" id="3.40.50.1820">
    <property type="entry name" value="alpha/beta hydrolase"/>
    <property type="match status" value="1"/>
</dbReference>
<dbReference type="AlphaFoldDB" id="A0A916IYK9"/>